<dbReference type="InterPro" id="IPR003347">
    <property type="entry name" value="JmjC_dom"/>
</dbReference>
<dbReference type="PANTHER" id="PTHR10694">
    <property type="entry name" value="LYSINE-SPECIFIC DEMETHYLASE"/>
    <property type="match status" value="1"/>
</dbReference>
<accession>A0A2Z6NHU9</accession>
<dbReference type="Pfam" id="PF02928">
    <property type="entry name" value="zf-C5HC2"/>
    <property type="match status" value="1"/>
</dbReference>
<dbReference type="Proteomes" id="UP000242715">
    <property type="component" value="Unassembled WGS sequence"/>
</dbReference>
<feature type="compositionally biased region" description="Basic and acidic residues" evidence="1">
    <location>
        <begin position="668"/>
        <end position="691"/>
    </location>
</feature>
<feature type="region of interest" description="Disordered" evidence="1">
    <location>
        <begin position="594"/>
        <end position="628"/>
    </location>
</feature>
<sequence>MTHLSVPPGFASLTSFHLERDDKVKKTDKSDPIPTETNLEMDDNASYNHIYTQRPWIILDQSKRKPEESHREHLPAVKLVTARWHPEDARREILEEAPIFCPTEEEFKDTLKYIASIRSRAEPYGICRIVPPTSWEPPCTPEKKNILENSEFVAQIRRIDGHEIQHAPETMASSHDTTETKRRKVMKVATDSHLGNRSTCTPNSRNVESGDNETEHGLKFTIKTFKKLADEFEIQYFNYKNKNKIMGSDKNSIHLQHCEPSVENIEDEYRRIVQNPTEEIEVLCGDTLEAGDFSSGFPVPTVSDPQKANTYPEYLKSGCVPGRFAADFETIWKKYLRALNMYAGESDMHDNLAMQLSCSILKEAGIPVYRCVQHPGEFVLVLPGAYHSGFDCGFNCSEVASFAPLEWLPHGQNVVELYCEQKRKTLISYDKLLLGAAREAVRARWEIDICMKSTPDNLTCKDAYQRDGILAKALNSRITSENLKRKFISTYDKFACLDHVKQLCSCPWSNKILLYRYEIRELEVLQQALDGKLSSVYKWAKEDLGLTVRSVASKRSKETPLKVNDSEGLLKEPISRSRWAQEAYNKWKRCASQATPNASEGKPREKAFQTKQTPSSTHNSSCAIQPKKNTTLLHSTISNEIKAEEKMVRHNSVATSIGEGSNSAGIKPDSKAIEDKFTTSKKVGDPKVSETPRSRFLSFVQENILVEVSSSSSDSD</sequence>
<reference evidence="5" key="1">
    <citation type="journal article" date="2017" name="Front. Plant Sci.">
        <title>Climate Clever Clovers: New Paradigm to Reduce the Environmental Footprint of Ruminants by Breeding Low Methanogenic Forages Utilizing Haplotype Variation.</title>
        <authorList>
            <person name="Kaur P."/>
            <person name="Appels R."/>
            <person name="Bayer P.E."/>
            <person name="Keeble-Gagnere G."/>
            <person name="Wang J."/>
            <person name="Hirakawa H."/>
            <person name="Shirasawa K."/>
            <person name="Vercoe P."/>
            <person name="Stefanova K."/>
            <person name="Durmic Z."/>
            <person name="Nichols P."/>
            <person name="Revell C."/>
            <person name="Isobe S.N."/>
            <person name="Edwards D."/>
            <person name="Erskine W."/>
        </authorList>
    </citation>
    <scope>NUCLEOTIDE SEQUENCE [LARGE SCALE GENOMIC DNA]</scope>
    <source>
        <strain evidence="5">cv. Daliak</strain>
    </source>
</reference>
<dbReference type="InterPro" id="IPR004198">
    <property type="entry name" value="Znf_C5HC2"/>
</dbReference>
<dbReference type="PROSITE" id="PS51184">
    <property type="entry name" value="JMJC"/>
    <property type="match status" value="1"/>
</dbReference>
<feature type="compositionally biased region" description="Polar residues" evidence="1">
    <location>
        <begin position="609"/>
        <end position="628"/>
    </location>
</feature>
<dbReference type="SUPFAM" id="SSF51197">
    <property type="entry name" value="Clavaminate synthase-like"/>
    <property type="match status" value="1"/>
</dbReference>
<dbReference type="SMART" id="SM00545">
    <property type="entry name" value="JmjN"/>
    <property type="match status" value="1"/>
</dbReference>
<feature type="domain" description="JmjC" evidence="3">
    <location>
        <begin position="205"/>
        <end position="419"/>
    </location>
</feature>
<dbReference type="OrthoDB" id="1678912at2759"/>
<dbReference type="GO" id="GO:0005634">
    <property type="term" value="C:nucleus"/>
    <property type="evidence" value="ECO:0007669"/>
    <property type="project" value="TreeGrafter"/>
</dbReference>
<evidence type="ECO:0000313" key="5">
    <source>
        <dbReference type="Proteomes" id="UP000242715"/>
    </source>
</evidence>
<dbReference type="Pfam" id="PF02373">
    <property type="entry name" value="JmjC"/>
    <property type="match status" value="1"/>
</dbReference>
<feature type="compositionally biased region" description="Polar residues" evidence="1">
    <location>
        <begin position="193"/>
        <end position="209"/>
    </location>
</feature>
<dbReference type="Gene3D" id="2.60.120.650">
    <property type="entry name" value="Cupin"/>
    <property type="match status" value="2"/>
</dbReference>
<gene>
    <name evidence="4" type="ORF">TSUD_334840</name>
</gene>
<name>A0A2Z6NHU9_TRISU</name>
<feature type="region of interest" description="Disordered" evidence="1">
    <location>
        <begin position="192"/>
        <end position="212"/>
    </location>
</feature>
<evidence type="ECO:0008006" key="6">
    <source>
        <dbReference type="Google" id="ProtNLM"/>
    </source>
</evidence>
<organism evidence="4 5">
    <name type="scientific">Trifolium subterraneum</name>
    <name type="common">Subterranean clover</name>
    <dbReference type="NCBI Taxonomy" id="3900"/>
    <lineage>
        <taxon>Eukaryota</taxon>
        <taxon>Viridiplantae</taxon>
        <taxon>Streptophyta</taxon>
        <taxon>Embryophyta</taxon>
        <taxon>Tracheophyta</taxon>
        <taxon>Spermatophyta</taxon>
        <taxon>Magnoliopsida</taxon>
        <taxon>eudicotyledons</taxon>
        <taxon>Gunneridae</taxon>
        <taxon>Pentapetalae</taxon>
        <taxon>rosids</taxon>
        <taxon>fabids</taxon>
        <taxon>Fabales</taxon>
        <taxon>Fabaceae</taxon>
        <taxon>Papilionoideae</taxon>
        <taxon>50 kb inversion clade</taxon>
        <taxon>NPAAA clade</taxon>
        <taxon>Hologalegina</taxon>
        <taxon>IRL clade</taxon>
        <taxon>Trifolieae</taxon>
        <taxon>Trifolium</taxon>
    </lineage>
</organism>
<dbReference type="SMART" id="SM00558">
    <property type="entry name" value="JmjC"/>
    <property type="match status" value="1"/>
</dbReference>
<dbReference type="EMBL" id="DF973972">
    <property type="protein sequence ID" value="GAU43421.1"/>
    <property type="molecule type" value="Genomic_DNA"/>
</dbReference>
<evidence type="ECO:0000259" key="3">
    <source>
        <dbReference type="PROSITE" id="PS51184"/>
    </source>
</evidence>
<dbReference type="PROSITE" id="PS51183">
    <property type="entry name" value="JMJN"/>
    <property type="match status" value="1"/>
</dbReference>
<dbReference type="PANTHER" id="PTHR10694:SF54">
    <property type="entry name" value="INACTIVE LYSINE-SPECIFIC DEMETHYLASE JMJ19-RELATED"/>
    <property type="match status" value="1"/>
</dbReference>
<dbReference type="InterPro" id="IPR003349">
    <property type="entry name" value="JmjN"/>
</dbReference>
<proteinExistence type="predicted"/>
<evidence type="ECO:0000313" key="4">
    <source>
        <dbReference type="EMBL" id="GAU43421.1"/>
    </source>
</evidence>
<feature type="domain" description="JmjN" evidence="2">
    <location>
        <begin position="97"/>
        <end position="138"/>
    </location>
</feature>
<protein>
    <recommendedName>
        <fullName evidence="6">JmjC domain-containing protein</fullName>
    </recommendedName>
</protein>
<feature type="region of interest" description="Disordered" evidence="1">
    <location>
        <begin position="656"/>
        <end position="691"/>
    </location>
</feature>
<evidence type="ECO:0000259" key="2">
    <source>
        <dbReference type="PROSITE" id="PS51183"/>
    </source>
</evidence>
<dbReference type="GO" id="GO:0010468">
    <property type="term" value="P:regulation of gene expression"/>
    <property type="evidence" value="ECO:0007669"/>
    <property type="project" value="TreeGrafter"/>
</dbReference>
<dbReference type="GO" id="GO:0000785">
    <property type="term" value="C:chromatin"/>
    <property type="evidence" value="ECO:0007669"/>
    <property type="project" value="TreeGrafter"/>
</dbReference>
<keyword evidence="5" id="KW-1185">Reference proteome</keyword>
<dbReference type="Pfam" id="PF02375">
    <property type="entry name" value="JmjN"/>
    <property type="match status" value="1"/>
</dbReference>
<evidence type="ECO:0000256" key="1">
    <source>
        <dbReference type="SAM" id="MobiDB-lite"/>
    </source>
</evidence>
<dbReference type="GO" id="GO:0034647">
    <property type="term" value="F:histone H3K4me/H3K4me2/H3K4me3 demethylase activity"/>
    <property type="evidence" value="ECO:0007669"/>
    <property type="project" value="TreeGrafter"/>
</dbReference>
<dbReference type="AlphaFoldDB" id="A0A2Z6NHU9"/>